<evidence type="ECO:0000256" key="2">
    <source>
        <dbReference type="ARBA" id="ARBA00009423"/>
    </source>
</evidence>
<dbReference type="FunFam" id="1.20.5.1700:FF:000001">
    <property type="entry name" value="Transforming acidic coiled-coil-containing protein 1 isoform 2"/>
    <property type="match status" value="1"/>
</dbReference>
<dbReference type="EMBL" id="JAGFMF010012010">
    <property type="protein sequence ID" value="KAG8508633.1"/>
    <property type="molecule type" value="Genomic_DNA"/>
</dbReference>
<proteinExistence type="inferred from homology"/>
<dbReference type="GO" id="GO:0021987">
    <property type="term" value="P:cerebral cortex development"/>
    <property type="evidence" value="ECO:0007669"/>
    <property type="project" value="TreeGrafter"/>
</dbReference>
<dbReference type="AlphaFoldDB" id="A0A8J5ZVQ9"/>
<feature type="coiled-coil region" evidence="7">
    <location>
        <begin position="575"/>
        <end position="648"/>
    </location>
</feature>
<feature type="domain" description="Transforming acidic coiled-coil-containing protein C-terminal" evidence="9">
    <location>
        <begin position="785"/>
        <end position="876"/>
    </location>
</feature>
<evidence type="ECO:0000256" key="1">
    <source>
        <dbReference type="ARBA" id="ARBA00004245"/>
    </source>
</evidence>
<keyword evidence="3" id="KW-0963">Cytoplasm</keyword>
<dbReference type="Proteomes" id="UP000700334">
    <property type="component" value="Unassembled WGS sequence"/>
</dbReference>
<dbReference type="InterPro" id="IPR007707">
    <property type="entry name" value="TACC_C"/>
</dbReference>
<dbReference type="InterPro" id="IPR039915">
    <property type="entry name" value="TACC"/>
</dbReference>
<dbReference type="GO" id="GO:0007097">
    <property type="term" value="P:nuclear migration"/>
    <property type="evidence" value="ECO:0007669"/>
    <property type="project" value="TreeGrafter"/>
</dbReference>
<evidence type="ECO:0000313" key="11">
    <source>
        <dbReference type="Proteomes" id="UP000700334"/>
    </source>
</evidence>
<dbReference type="Gene3D" id="1.20.5.1700">
    <property type="match status" value="1"/>
</dbReference>
<keyword evidence="6" id="KW-0206">Cytoskeleton</keyword>
<dbReference type="Pfam" id="PF05010">
    <property type="entry name" value="TACC_C"/>
    <property type="match status" value="2"/>
</dbReference>
<feature type="region of interest" description="Disordered" evidence="8">
    <location>
        <begin position="196"/>
        <end position="421"/>
    </location>
</feature>
<evidence type="ECO:0000313" key="10">
    <source>
        <dbReference type="EMBL" id="KAG8508633.1"/>
    </source>
</evidence>
<gene>
    <name evidence="10" type="ORF">J0S82_019563</name>
</gene>
<comment type="caution">
    <text evidence="10">The sequence shown here is derived from an EMBL/GenBank/DDBJ whole genome shotgun (WGS) entry which is preliminary data.</text>
</comment>
<sequence>MSLQSLNDENVGGDRSKESCDFLFSSPELTGRSSVLRPSQKENVLPKTTGRATKVTFQTPLRDPQTHQIVSPNLSSRLEASFTLDDTTGVENTDPGWTQKENQQFAKEADAKATNGILQKPLVTDADLLFGDVSPTSKDWQPCGSLSATADPSGSPQAPGDLESQETSPGLMSVCPGKALAGRACFSTEESAISDVLDTPGVTSQERMGDSPRAEGESAQGSPVSSAGAAAPAGAGPEAVCGEALLARPPGQDPSSLNDTATHPLRPAQAASPGPQKEADSSQTAACPGGAPVRLELGFSDKAATRRPPPPRALGKRPEARQGEACGPAPPAQDPCHLNQDKLDGPNLCQLGSGTEAQSPEHPPSSLAGPAAPEDMPPSRQVLAAPEEGTAAVQTPAGTTDMKGEAGEVRPPHPSCMRCSSILQEGSPHSQVQSLPPQPLCSLSEEHFRDPAEEVTVGTGWACSPVLRVKKATGCPRPGLSCAGRHLPCTGVSGSGASLHRGPLWGHQPVLSIRGLGFQVGLPLAPKGLLGTGAEVDYLEQFGASSSVPVLPPPCVLGPIVDLLQYSQKDLDTAVEAAQRESLLLKSRCEELQAKNLEMGKIMEGFEGIVYQAMEEAQKQKELSKAEIQKALREKEQLAADLRSVEKSFSELFKRFEKQKEVIEGYRTDARQLVRFLASPVWARLAGSSQQRLAHSAPCQDTDPGLHTSCNRGQTLSEVGGTATGLGSLADSWTRGQLGQGCGFPKRAGDGDVAGDPGGQVPGCSASRAEGTSRLGGSTFLTPPKNEASLKKCVEDYIARIEKEGQRYQALKAHAEEKLRLANEEIAQVRSKAQAEASAFQAGLRREQMRVHSLEKTVEQKTKENEELTRICDDLISKMERI</sequence>
<evidence type="ECO:0000256" key="7">
    <source>
        <dbReference type="SAM" id="Coils"/>
    </source>
</evidence>
<keyword evidence="4" id="KW-0597">Phosphoprotein</keyword>
<feature type="compositionally biased region" description="Polar residues" evidence="8">
    <location>
        <begin position="138"/>
        <end position="156"/>
    </location>
</feature>
<feature type="region of interest" description="Disordered" evidence="8">
    <location>
        <begin position="748"/>
        <end position="783"/>
    </location>
</feature>
<evidence type="ECO:0000259" key="9">
    <source>
        <dbReference type="Pfam" id="PF05010"/>
    </source>
</evidence>
<feature type="coiled-coil region" evidence="7">
    <location>
        <begin position="798"/>
        <end position="878"/>
    </location>
</feature>
<evidence type="ECO:0000256" key="5">
    <source>
        <dbReference type="ARBA" id="ARBA00023054"/>
    </source>
</evidence>
<dbReference type="PANTHER" id="PTHR13924:SF4">
    <property type="entry name" value="TRANSFORMING ACIDIC COILED-COIL-CONTAINING PROTEIN 3"/>
    <property type="match status" value="1"/>
</dbReference>
<feature type="compositionally biased region" description="Basic and acidic residues" evidence="8">
    <location>
        <begin position="207"/>
        <end position="216"/>
    </location>
</feature>
<dbReference type="OrthoDB" id="10255048at2759"/>
<evidence type="ECO:0000256" key="4">
    <source>
        <dbReference type="ARBA" id="ARBA00022553"/>
    </source>
</evidence>
<reference evidence="10" key="1">
    <citation type="journal article" date="2021" name="Evol. Appl.">
        <title>The genome of the Pyrenean desman and the effects of bottlenecks and inbreeding on the genomic landscape of an endangered species.</title>
        <authorList>
            <person name="Escoda L."/>
            <person name="Castresana J."/>
        </authorList>
    </citation>
    <scope>NUCLEOTIDE SEQUENCE</scope>
    <source>
        <strain evidence="10">IBE-C5619</strain>
    </source>
</reference>
<keyword evidence="11" id="KW-1185">Reference proteome</keyword>
<protein>
    <submittedName>
        <fullName evidence="10">Transforming acidic coiled-coil-containing protein 3</fullName>
    </submittedName>
</protein>
<feature type="compositionally biased region" description="Basic and acidic residues" evidence="8">
    <location>
        <begin position="402"/>
        <end position="411"/>
    </location>
</feature>
<evidence type="ECO:0000256" key="8">
    <source>
        <dbReference type="SAM" id="MobiDB-lite"/>
    </source>
</evidence>
<feature type="region of interest" description="Disordered" evidence="8">
    <location>
        <begin position="138"/>
        <end position="174"/>
    </location>
</feature>
<keyword evidence="5 7" id="KW-0175">Coiled coil</keyword>
<accession>A0A8J5ZVQ9</accession>
<feature type="domain" description="Transforming acidic coiled-coil-containing protein C-terminal" evidence="9">
    <location>
        <begin position="566"/>
        <end position="671"/>
    </location>
</feature>
<name>A0A8J5ZVQ9_GALPY</name>
<evidence type="ECO:0000256" key="6">
    <source>
        <dbReference type="ARBA" id="ARBA00023212"/>
    </source>
</evidence>
<dbReference type="GO" id="GO:0005856">
    <property type="term" value="C:cytoskeleton"/>
    <property type="evidence" value="ECO:0007669"/>
    <property type="project" value="UniProtKB-SubCell"/>
</dbReference>
<dbReference type="GO" id="GO:0005737">
    <property type="term" value="C:cytoplasm"/>
    <property type="evidence" value="ECO:0007669"/>
    <property type="project" value="TreeGrafter"/>
</dbReference>
<organism evidence="10 11">
    <name type="scientific">Galemys pyrenaicus</name>
    <name type="common">Iberian desman</name>
    <name type="synonym">Pyrenean desman</name>
    <dbReference type="NCBI Taxonomy" id="202257"/>
    <lineage>
        <taxon>Eukaryota</taxon>
        <taxon>Metazoa</taxon>
        <taxon>Chordata</taxon>
        <taxon>Craniata</taxon>
        <taxon>Vertebrata</taxon>
        <taxon>Euteleostomi</taxon>
        <taxon>Mammalia</taxon>
        <taxon>Eutheria</taxon>
        <taxon>Laurasiatheria</taxon>
        <taxon>Eulipotyphla</taxon>
        <taxon>Talpidae</taxon>
        <taxon>Galemys</taxon>
    </lineage>
</organism>
<evidence type="ECO:0000256" key="3">
    <source>
        <dbReference type="ARBA" id="ARBA00022490"/>
    </source>
</evidence>
<feature type="compositionally biased region" description="Low complexity" evidence="8">
    <location>
        <begin position="218"/>
        <end position="244"/>
    </location>
</feature>
<comment type="subcellular location">
    <subcellularLocation>
        <location evidence="1">Cytoplasm</location>
        <location evidence="1">Cytoskeleton</location>
    </subcellularLocation>
</comment>
<dbReference type="PANTHER" id="PTHR13924">
    <property type="entry name" value="TRANSFORMING ACIDIC COILED-COIL CONTAINING PROTEIN 1/2"/>
    <property type="match status" value="1"/>
</dbReference>
<dbReference type="GO" id="GO:0007052">
    <property type="term" value="P:mitotic spindle organization"/>
    <property type="evidence" value="ECO:0007669"/>
    <property type="project" value="InterPro"/>
</dbReference>
<comment type="similarity">
    <text evidence="2">Belongs to the TACC family.</text>
</comment>